<dbReference type="InterPro" id="IPR001888">
    <property type="entry name" value="Transposase_1"/>
</dbReference>
<dbReference type="AlphaFoldDB" id="A0A834J201"/>
<feature type="region of interest" description="Disordered" evidence="1">
    <location>
        <begin position="78"/>
        <end position="117"/>
    </location>
</feature>
<evidence type="ECO:0000313" key="2">
    <source>
        <dbReference type="EMBL" id="KAF7285702.1"/>
    </source>
</evidence>
<dbReference type="Proteomes" id="UP000625711">
    <property type="component" value="Unassembled WGS sequence"/>
</dbReference>
<gene>
    <name evidence="2" type="ORF">GWI33_010197</name>
</gene>
<protein>
    <recommendedName>
        <fullName evidence="4">Histone-lysine N-methyltransferase SETMAR</fullName>
    </recommendedName>
</protein>
<evidence type="ECO:0008006" key="4">
    <source>
        <dbReference type="Google" id="ProtNLM"/>
    </source>
</evidence>
<dbReference type="InterPro" id="IPR036397">
    <property type="entry name" value="RNaseH_sf"/>
</dbReference>
<name>A0A834J201_RHYFE</name>
<proteinExistence type="predicted"/>
<dbReference type="PANTHER" id="PTHR46060:SF1">
    <property type="entry name" value="MARINER MOS1 TRANSPOSASE-LIKE PROTEIN"/>
    <property type="match status" value="1"/>
</dbReference>
<keyword evidence="3" id="KW-1185">Reference proteome</keyword>
<comment type="caution">
    <text evidence="2">The sequence shown here is derived from an EMBL/GenBank/DDBJ whole genome shotgun (WGS) entry which is preliminary data.</text>
</comment>
<evidence type="ECO:0000256" key="1">
    <source>
        <dbReference type="SAM" id="MobiDB-lite"/>
    </source>
</evidence>
<dbReference type="PANTHER" id="PTHR46060">
    <property type="entry name" value="MARINER MOS1 TRANSPOSASE-LIKE PROTEIN"/>
    <property type="match status" value="1"/>
</dbReference>
<dbReference type="GO" id="GO:0003676">
    <property type="term" value="F:nucleic acid binding"/>
    <property type="evidence" value="ECO:0007669"/>
    <property type="project" value="InterPro"/>
</dbReference>
<dbReference type="Gene3D" id="3.30.420.10">
    <property type="entry name" value="Ribonuclease H-like superfamily/Ribonuclease H"/>
    <property type="match status" value="1"/>
</dbReference>
<evidence type="ECO:0000313" key="3">
    <source>
        <dbReference type="Proteomes" id="UP000625711"/>
    </source>
</evidence>
<accession>A0A834J201</accession>
<reference evidence="2" key="1">
    <citation type="submission" date="2020-08" db="EMBL/GenBank/DDBJ databases">
        <title>Genome sequencing and assembly of the red palm weevil Rhynchophorus ferrugineus.</title>
        <authorList>
            <person name="Dias G.B."/>
            <person name="Bergman C.M."/>
            <person name="Manee M."/>
        </authorList>
    </citation>
    <scope>NUCLEOTIDE SEQUENCE</scope>
    <source>
        <strain evidence="2">AA-2017</strain>
        <tissue evidence="2">Whole larva</tissue>
    </source>
</reference>
<dbReference type="Pfam" id="PF01359">
    <property type="entry name" value="Transposase_1"/>
    <property type="match status" value="1"/>
</dbReference>
<dbReference type="EMBL" id="JAACXV010000047">
    <property type="protein sequence ID" value="KAF7285702.1"/>
    <property type="molecule type" value="Genomic_DNA"/>
</dbReference>
<dbReference type="InterPro" id="IPR052709">
    <property type="entry name" value="Transposase-MT_Hybrid"/>
</dbReference>
<organism evidence="2 3">
    <name type="scientific">Rhynchophorus ferrugineus</name>
    <name type="common">Red palm weevil</name>
    <name type="synonym">Curculio ferrugineus</name>
    <dbReference type="NCBI Taxonomy" id="354439"/>
    <lineage>
        <taxon>Eukaryota</taxon>
        <taxon>Metazoa</taxon>
        <taxon>Ecdysozoa</taxon>
        <taxon>Arthropoda</taxon>
        <taxon>Hexapoda</taxon>
        <taxon>Insecta</taxon>
        <taxon>Pterygota</taxon>
        <taxon>Neoptera</taxon>
        <taxon>Endopterygota</taxon>
        <taxon>Coleoptera</taxon>
        <taxon>Polyphaga</taxon>
        <taxon>Cucujiformia</taxon>
        <taxon>Curculionidae</taxon>
        <taxon>Dryophthorinae</taxon>
        <taxon>Rhynchophorus</taxon>
    </lineage>
</organism>
<sequence>MSTEDGGRSGRPKEVATDENIKNIHKMILNGGKLKLNDKADILKISTKGLHHIIHKYLGMRKLCAMWVPRELTFDQKQRRVDDSEQCSSGEDDQASLRRPIDSHPSGKTKRRKTQHSAGKVMASVYLDAHGIFIKYLEKVRTINSNYYIAFLDRLKDEIAAFEEKESAVSARKFTVSLVSENDSKNP</sequence>